<organism evidence="3 4">
    <name type="scientific">Actinopolymorpha cephalotaxi</name>
    <dbReference type="NCBI Taxonomy" id="504797"/>
    <lineage>
        <taxon>Bacteria</taxon>
        <taxon>Bacillati</taxon>
        <taxon>Actinomycetota</taxon>
        <taxon>Actinomycetes</taxon>
        <taxon>Propionibacteriales</taxon>
        <taxon>Actinopolymorphaceae</taxon>
        <taxon>Actinopolymorpha</taxon>
    </lineage>
</organism>
<proteinExistence type="predicted"/>
<protein>
    <submittedName>
        <fullName evidence="3">Uncharacterized protein</fullName>
    </submittedName>
</protein>
<evidence type="ECO:0000313" key="2">
    <source>
        <dbReference type="EMBL" id="NYH85421.1"/>
    </source>
</evidence>
<evidence type="ECO:0000313" key="5">
    <source>
        <dbReference type="Proteomes" id="UP000533017"/>
    </source>
</evidence>
<reference evidence="2 5" key="2">
    <citation type="submission" date="2020-07" db="EMBL/GenBank/DDBJ databases">
        <title>Sequencing the genomes of 1000 actinobacteria strains.</title>
        <authorList>
            <person name="Klenk H.-P."/>
        </authorList>
    </citation>
    <scope>NUCLEOTIDE SEQUENCE [LARGE SCALE GENOMIC DNA]</scope>
    <source>
        <strain evidence="2 5">DSM 45117</strain>
    </source>
</reference>
<sequence length="36" mass="3892">MRSFAVVPEDSHLGAFQPQRDPLTGQPRPDVDLGTG</sequence>
<dbReference type="AlphaFoldDB" id="A0A1I3C583"/>
<dbReference type="Proteomes" id="UP000533017">
    <property type="component" value="Unassembled WGS sequence"/>
</dbReference>
<accession>A0A1I3C583</accession>
<name>A0A1I3C583_9ACTN</name>
<keyword evidence="5" id="KW-1185">Reference proteome</keyword>
<evidence type="ECO:0000256" key="1">
    <source>
        <dbReference type="SAM" id="MobiDB-lite"/>
    </source>
</evidence>
<evidence type="ECO:0000313" key="4">
    <source>
        <dbReference type="Proteomes" id="UP000199052"/>
    </source>
</evidence>
<dbReference type="EMBL" id="FOOI01000029">
    <property type="protein sequence ID" value="SFH69694.1"/>
    <property type="molecule type" value="Genomic_DNA"/>
</dbReference>
<feature type="region of interest" description="Disordered" evidence="1">
    <location>
        <begin position="1"/>
        <end position="36"/>
    </location>
</feature>
<dbReference type="EMBL" id="JACBZA010000001">
    <property type="protein sequence ID" value="NYH85421.1"/>
    <property type="molecule type" value="Genomic_DNA"/>
</dbReference>
<dbReference type="Proteomes" id="UP000199052">
    <property type="component" value="Unassembled WGS sequence"/>
</dbReference>
<gene>
    <name evidence="2" type="ORF">FHR37_004272</name>
    <name evidence="3" type="ORF">SAMN05421678_12931</name>
</gene>
<reference evidence="3 4" key="1">
    <citation type="submission" date="2016-10" db="EMBL/GenBank/DDBJ databases">
        <authorList>
            <person name="de Groot N.N."/>
        </authorList>
    </citation>
    <scope>NUCLEOTIDE SEQUENCE [LARGE SCALE GENOMIC DNA]</scope>
    <source>
        <strain evidence="3 4">CPCC 202808</strain>
    </source>
</reference>
<evidence type="ECO:0000313" key="3">
    <source>
        <dbReference type="EMBL" id="SFH69694.1"/>
    </source>
</evidence>